<gene>
    <name evidence="3" type="ORF">CVO96_07605</name>
</gene>
<proteinExistence type="predicted"/>
<dbReference type="InterPro" id="IPR011991">
    <property type="entry name" value="ArsR-like_HTH"/>
</dbReference>
<evidence type="ECO:0000313" key="3">
    <source>
        <dbReference type="EMBL" id="PNY81270.1"/>
    </source>
</evidence>
<keyword evidence="4" id="KW-1185">Reference proteome</keyword>
<dbReference type="GO" id="GO:0003700">
    <property type="term" value="F:DNA-binding transcription factor activity"/>
    <property type="evidence" value="ECO:0007669"/>
    <property type="project" value="InterPro"/>
</dbReference>
<sequence length="166" mass="18136">MELQRVLSTPEELKKFADPTRMLLFRLLVGREGTLTQLGRALGLKPNLTLYHLRQLLELGLIEVVRHDDTGKHYRATALNVGISPTLRLRPEADPDSLTPPPSPAPPGGLPPLQERLHLADADRLALHAELAAVVARYAARQTPRADPCFVGVAVLSPLDGERGDP</sequence>
<evidence type="ECO:0000259" key="2">
    <source>
        <dbReference type="SMART" id="SM00418"/>
    </source>
</evidence>
<feature type="compositionally biased region" description="Pro residues" evidence="1">
    <location>
        <begin position="98"/>
        <end position="110"/>
    </location>
</feature>
<feature type="region of interest" description="Disordered" evidence="1">
    <location>
        <begin position="89"/>
        <end position="113"/>
    </location>
</feature>
<dbReference type="EMBL" id="PPPD01000001">
    <property type="protein sequence ID" value="PNY81270.1"/>
    <property type="molecule type" value="Genomic_DNA"/>
</dbReference>
<dbReference type="Pfam" id="PF12840">
    <property type="entry name" value="HTH_20"/>
    <property type="match status" value="1"/>
</dbReference>
<evidence type="ECO:0000256" key="1">
    <source>
        <dbReference type="SAM" id="MobiDB-lite"/>
    </source>
</evidence>
<dbReference type="SUPFAM" id="SSF46785">
    <property type="entry name" value="Winged helix' DNA-binding domain"/>
    <property type="match status" value="1"/>
</dbReference>
<dbReference type="InterPro" id="IPR036388">
    <property type="entry name" value="WH-like_DNA-bd_sf"/>
</dbReference>
<feature type="domain" description="HTH arsR-type" evidence="2">
    <location>
        <begin position="11"/>
        <end position="88"/>
    </location>
</feature>
<name>A0A2K3UXK1_9DEIO</name>
<dbReference type="CDD" id="cd00090">
    <property type="entry name" value="HTH_ARSR"/>
    <property type="match status" value="1"/>
</dbReference>
<dbReference type="SMART" id="SM00418">
    <property type="entry name" value="HTH_ARSR"/>
    <property type="match status" value="1"/>
</dbReference>
<protein>
    <recommendedName>
        <fullName evidence="2">HTH arsR-type domain-containing protein</fullName>
    </recommendedName>
</protein>
<dbReference type="Gene3D" id="1.10.10.10">
    <property type="entry name" value="Winged helix-like DNA-binding domain superfamily/Winged helix DNA-binding domain"/>
    <property type="match status" value="1"/>
</dbReference>
<dbReference type="OrthoDB" id="73927at2"/>
<comment type="caution">
    <text evidence="3">The sequence shown here is derived from an EMBL/GenBank/DDBJ whole genome shotgun (WGS) entry which is preliminary data.</text>
</comment>
<accession>A0A2K3UXK1</accession>
<dbReference type="Proteomes" id="UP000236379">
    <property type="component" value="Unassembled WGS sequence"/>
</dbReference>
<evidence type="ECO:0000313" key="4">
    <source>
        <dbReference type="Proteomes" id="UP000236379"/>
    </source>
</evidence>
<organism evidence="3 4">
    <name type="scientific">Deinococcus koreensis</name>
    <dbReference type="NCBI Taxonomy" id="2054903"/>
    <lineage>
        <taxon>Bacteria</taxon>
        <taxon>Thermotogati</taxon>
        <taxon>Deinococcota</taxon>
        <taxon>Deinococci</taxon>
        <taxon>Deinococcales</taxon>
        <taxon>Deinococcaceae</taxon>
        <taxon>Deinococcus</taxon>
    </lineage>
</organism>
<reference evidence="3 4" key="1">
    <citation type="submission" date="2018-01" db="EMBL/GenBank/DDBJ databases">
        <title>Deinococcus koreensis sp. nov., a radiation-resistant bacterium isolated from river water.</title>
        <authorList>
            <person name="Choi A."/>
        </authorList>
    </citation>
    <scope>NUCLEOTIDE SEQUENCE [LARGE SCALE GENOMIC DNA]</scope>
    <source>
        <strain evidence="3 4">SJW1-2</strain>
    </source>
</reference>
<dbReference type="InterPro" id="IPR001845">
    <property type="entry name" value="HTH_ArsR_DNA-bd_dom"/>
</dbReference>
<dbReference type="RefSeq" id="WP_103311713.1">
    <property type="nucleotide sequence ID" value="NZ_PPPD01000001.1"/>
</dbReference>
<dbReference type="AlphaFoldDB" id="A0A2K3UXK1"/>
<dbReference type="InterPro" id="IPR036390">
    <property type="entry name" value="WH_DNA-bd_sf"/>
</dbReference>